<dbReference type="InterPro" id="IPR002539">
    <property type="entry name" value="MaoC-like_dom"/>
</dbReference>
<dbReference type="EMBL" id="JAETWB010000004">
    <property type="protein sequence ID" value="MBL6078914.1"/>
    <property type="molecule type" value="Genomic_DNA"/>
</dbReference>
<gene>
    <name evidence="2" type="ORF">JMJ56_12925</name>
</gene>
<dbReference type="PANTHER" id="PTHR43664">
    <property type="entry name" value="MONOAMINE OXIDASE-RELATED"/>
    <property type="match status" value="1"/>
</dbReference>
<reference evidence="2 3" key="1">
    <citation type="submission" date="2021-01" db="EMBL/GenBank/DDBJ databases">
        <title>Belnapia mucosa sp. nov. and Belnapia arida sp. nov., isolated from the Tabernas Desert (Almeria, Spain).</title>
        <authorList>
            <person name="Molina-Menor E."/>
            <person name="Vidal-Verdu A."/>
            <person name="Calonge A."/>
            <person name="Satari L."/>
            <person name="Pereto J."/>
            <person name="Porcar M."/>
        </authorList>
    </citation>
    <scope>NUCLEOTIDE SEQUENCE [LARGE SCALE GENOMIC DNA]</scope>
    <source>
        <strain evidence="2 3">T18</strain>
    </source>
</reference>
<keyword evidence="3" id="KW-1185">Reference proteome</keyword>
<dbReference type="Gene3D" id="3.10.129.10">
    <property type="entry name" value="Hotdog Thioesterase"/>
    <property type="match status" value="1"/>
</dbReference>
<sequence>MTDRTAPLGMGFTWQQLRLGQRFRTFGRTVTEHDLMGFVALTGMQEPLFVDATHAGALGARPVPGALTHALIEGLVLTGMAHGTGLALLETHIRPLAPVRVGDTIHAEIEVTEIRPTSQGGRAVVRSAIRVLNQRDEPVMDYDATRLIRGDETA</sequence>
<accession>A0ABS1U2L9</accession>
<evidence type="ECO:0000259" key="1">
    <source>
        <dbReference type="Pfam" id="PF01575"/>
    </source>
</evidence>
<dbReference type="Proteomes" id="UP000660885">
    <property type="component" value="Unassembled WGS sequence"/>
</dbReference>
<dbReference type="Pfam" id="PF01575">
    <property type="entry name" value="MaoC_dehydratas"/>
    <property type="match status" value="1"/>
</dbReference>
<feature type="domain" description="MaoC-like" evidence="1">
    <location>
        <begin position="19"/>
        <end position="120"/>
    </location>
</feature>
<name>A0ABS1U2L9_9PROT</name>
<protein>
    <submittedName>
        <fullName evidence="2">MaoC family dehydratase</fullName>
    </submittedName>
</protein>
<comment type="caution">
    <text evidence="2">The sequence shown here is derived from an EMBL/GenBank/DDBJ whole genome shotgun (WGS) entry which is preliminary data.</text>
</comment>
<dbReference type="InterPro" id="IPR029069">
    <property type="entry name" value="HotDog_dom_sf"/>
</dbReference>
<dbReference type="PANTHER" id="PTHR43664:SF1">
    <property type="entry name" value="BETA-METHYLMALYL-COA DEHYDRATASE"/>
    <property type="match status" value="1"/>
</dbReference>
<dbReference type="RefSeq" id="WP_202832175.1">
    <property type="nucleotide sequence ID" value="NZ_JAETWB010000004.1"/>
</dbReference>
<dbReference type="CDD" id="cd03441">
    <property type="entry name" value="R_hydratase_like"/>
    <property type="match status" value="1"/>
</dbReference>
<dbReference type="InterPro" id="IPR052342">
    <property type="entry name" value="MCH/BMMD"/>
</dbReference>
<organism evidence="2 3">
    <name type="scientific">Belnapia arida</name>
    <dbReference type="NCBI Taxonomy" id="2804533"/>
    <lineage>
        <taxon>Bacteria</taxon>
        <taxon>Pseudomonadati</taxon>
        <taxon>Pseudomonadota</taxon>
        <taxon>Alphaproteobacteria</taxon>
        <taxon>Acetobacterales</taxon>
        <taxon>Roseomonadaceae</taxon>
        <taxon>Belnapia</taxon>
    </lineage>
</organism>
<proteinExistence type="predicted"/>
<dbReference type="SUPFAM" id="SSF54637">
    <property type="entry name" value="Thioesterase/thiol ester dehydrase-isomerase"/>
    <property type="match status" value="1"/>
</dbReference>
<evidence type="ECO:0000313" key="2">
    <source>
        <dbReference type="EMBL" id="MBL6078914.1"/>
    </source>
</evidence>
<evidence type="ECO:0000313" key="3">
    <source>
        <dbReference type="Proteomes" id="UP000660885"/>
    </source>
</evidence>